<feature type="binding site" evidence="12">
    <location>
        <position position="458"/>
    </location>
    <ligand>
        <name>Zn(2+)</name>
        <dbReference type="ChEBI" id="CHEBI:29105"/>
        <label>1</label>
    </ligand>
</feature>
<evidence type="ECO:0000313" key="14">
    <source>
        <dbReference type="EMBL" id="PXZ01559.1"/>
    </source>
</evidence>
<evidence type="ECO:0000256" key="7">
    <source>
        <dbReference type="ARBA" id="ARBA00022833"/>
    </source>
</evidence>
<dbReference type="GO" id="GO:0006310">
    <property type="term" value="P:DNA recombination"/>
    <property type="evidence" value="ECO:0007669"/>
    <property type="project" value="InterPro"/>
</dbReference>
<dbReference type="SMART" id="SM00487">
    <property type="entry name" value="DEXDc"/>
    <property type="match status" value="1"/>
</dbReference>
<dbReference type="Gene3D" id="3.40.1440.60">
    <property type="entry name" value="PriA, 3(prime) DNA-binding domain"/>
    <property type="match status" value="1"/>
</dbReference>
<comment type="catalytic activity">
    <reaction evidence="12">
        <text>Couples ATP hydrolysis with the unwinding of duplex DNA by translocating in the 3'-5' direction.</text>
        <dbReference type="EC" id="5.6.2.4"/>
    </reaction>
</comment>
<comment type="cofactor">
    <cofactor evidence="12">
        <name>Zn(2+)</name>
        <dbReference type="ChEBI" id="CHEBI:29105"/>
    </cofactor>
    <text evidence="12">Binds 2 zinc ions per subunit.</text>
</comment>
<dbReference type="InterPro" id="IPR040498">
    <property type="entry name" value="PriA_CRR"/>
</dbReference>
<feature type="domain" description="Helicase ATP-binding" evidence="13">
    <location>
        <begin position="231"/>
        <end position="397"/>
    </location>
</feature>
<feature type="binding site" evidence="12">
    <location>
        <position position="485"/>
    </location>
    <ligand>
        <name>Zn(2+)</name>
        <dbReference type="ChEBI" id="CHEBI:29105"/>
        <label>2</label>
    </ligand>
</feature>
<dbReference type="GO" id="GO:0016887">
    <property type="term" value="F:ATP hydrolysis activity"/>
    <property type="evidence" value="ECO:0007669"/>
    <property type="project" value="RHEA"/>
</dbReference>
<dbReference type="Gene3D" id="3.40.50.300">
    <property type="entry name" value="P-loop containing nucleotide triphosphate hydrolases"/>
    <property type="match status" value="2"/>
</dbReference>
<dbReference type="Proteomes" id="UP000247565">
    <property type="component" value="Unassembled WGS sequence"/>
</dbReference>
<dbReference type="GO" id="GO:1990077">
    <property type="term" value="C:primosome complex"/>
    <property type="evidence" value="ECO:0007669"/>
    <property type="project" value="UniProtKB-UniRule"/>
</dbReference>
<evidence type="ECO:0000256" key="12">
    <source>
        <dbReference type="HAMAP-Rule" id="MF_00983"/>
    </source>
</evidence>
<name>A0A318MZT9_9PROT</name>
<comment type="subunit">
    <text evidence="12">Component of the replication restart primosome.</text>
</comment>
<organism evidence="14 15">
    <name type="scientific">Commensalibacter melissae</name>
    <dbReference type="NCBI Taxonomy" id="2070537"/>
    <lineage>
        <taxon>Bacteria</taxon>
        <taxon>Pseudomonadati</taxon>
        <taxon>Pseudomonadota</taxon>
        <taxon>Alphaproteobacteria</taxon>
        <taxon>Acetobacterales</taxon>
        <taxon>Acetobacteraceae</taxon>
    </lineage>
</organism>
<keyword evidence="5 12" id="KW-0378">Hydrolase</keyword>
<evidence type="ECO:0000256" key="9">
    <source>
        <dbReference type="ARBA" id="ARBA00023125"/>
    </source>
</evidence>
<dbReference type="SUPFAM" id="SSF52540">
    <property type="entry name" value="P-loop containing nucleoside triphosphate hydrolases"/>
    <property type="match status" value="2"/>
</dbReference>
<dbReference type="Pfam" id="PF18319">
    <property type="entry name" value="Zn_ribbon_PriA"/>
    <property type="match status" value="1"/>
</dbReference>
<keyword evidence="10 12" id="KW-0413">Isomerase</keyword>
<comment type="similarity">
    <text evidence="12">Belongs to the helicase family. PriA subfamily.</text>
</comment>
<dbReference type="InterPro" id="IPR041222">
    <property type="entry name" value="PriA_3primeBD"/>
</dbReference>
<evidence type="ECO:0000256" key="10">
    <source>
        <dbReference type="ARBA" id="ARBA00023235"/>
    </source>
</evidence>
<dbReference type="EMBL" id="QGLT01000001">
    <property type="protein sequence ID" value="PXZ01559.1"/>
    <property type="molecule type" value="Genomic_DNA"/>
</dbReference>
<dbReference type="InterPro" id="IPR041236">
    <property type="entry name" value="PriA_C"/>
</dbReference>
<dbReference type="PROSITE" id="PS51192">
    <property type="entry name" value="HELICASE_ATP_BIND_1"/>
    <property type="match status" value="1"/>
</dbReference>
<dbReference type="PANTHER" id="PTHR30580">
    <property type="entry name" value="PRIMOSOMAL PROTEIN N"/>
    <property type="match status" value="1"/>
</dbReference>
<keyword evidence="1 12" id="KW-0639">Primosome</keyword>
<dbReference type="RefSeq" id="WP_110438078.1">
    <property type="nucleotide sequence ID" value="NZ_CP046393.1"/>
</dbReference>
<dbReference type="AlphaFoldDB" id="A0A318MZT9"/>
<dbReference type="PANTHER" id="PTHR30580:SF0">
    <property type="entry name" value="PRIMOSOMAL PROTEIN N"/>
    <property type="match status" value="1"/>
</dbReference>
<feature type="binding site" evidence="12">
    <location>
        <position position="498"/>
    </location>
    <ligand>
        <name>Zn(2+)</name>
        <dbReference type="ChEBI" id="CHEBI:29105"/>
        <label>1</label>
    </ligand>
</feature>
<dbReference type="GO" id="GO:0006269">
    <property type="term" value="P:DNA replication, synthesis of primer"/>
    <property type="evidence" value="ECO:0007669"/>
    <property type="project" value="UniProtKB-KW"/>
</dbReference>
<dbReference type="GO" id="GO:0008270">
    <property type="term" value="F:zinc ion binding"/>
    <property type="evidence" value="ECO:0007669"/>
    <property type="project" value="UniProtKB-UniRule"/>
</dbReference>
<dbReference type="EC" id="5.6.2.4" evidence="12"/>
<sequence length="749" mass="84580">MNPDILSDMPLSYRKIVPVLLPYPFKEPFDYIIPHDLKIEKIIPGTLVIVPLNQRKEIGVVWQDHVLSGNLSLLSTPKKEKRKLKEIISILPIQPLPRVLMQFIDWMANYNFTESGSVLAMAIRNIRTLTVPLKKEYGWIKTSPLPTNLKITEKRKKILDFMNIPDQAYTTRELTENLHIKPSVIYGLEKSGGIFKQPLTNFTQFSKPDPNFHQPSLSEEQTKATTFLKKQVDKKKFSVTLLQGITGSGKTEVYMQAIASCIEQNKQVLVLLPEIALSAQWTNRFYKRFGVNPALWHSDLGLKHRKQTWMAILKNEVFVLVGARSALFLPFYDLGLIIVDEEHESSFKQEEGVIYNARDMAIVRAKLSSCPIILVSATPSMETLINAHQGKYFHLTLTKRHGGAIMPRTELVDMKIHPPEKGHFLSPPLVKATQEKLDKNEQVLFFLNRRGYAPLTLCRACGYRLECPHCSAWLVEHRCTRKLVCHHCDYSIPVPLECPHCNTKNSLVPIGPGIERITEEASITFPDAKILVMSSDCLNSPKMTAEAVRRIMQKEVNLIIGTQIVAKGWHFPDLTLVGVIDADLGLTGADLRAAEKTLQLLHQVGGRAGRARFPGTVIIQSFLTDHPVMETLIKGDFNQFMIEEAHERKAGFWPPYGRLAAIIVSADTNQDALETAQELGLNAPSRDGVIVLGPAPAPLSLLRNRYRQRLLLRTHKSIAIQPILHQWLDPIKPKKNVKITVDIDPISFL</sequence>
<comment type="caution">
    <text evidence="14">The sequence shown here is derived from an EMBL/GenBank/DDBJ whole genome shotgun (WGS) entry which is preliminary data.</text>
</comment>
<dbReference type="GO" id="GO:0006302">
    <property type="term" value="P:double-strand break repair"/>
    <property type="evidence" value="ECO:0007669"/>
    <property type="project" value="InterPro"/>
</dbReference>
<feature type="binding site" evidence="12">
    <location>
        <position position="501"/>
    </location>
    <ligand>
        <name>Zn(2+)</name>
        <dbReference type="ChEBI" id="CHEBI:29105"/>
        <label>1</label>
    </ligand>
</feature>
<dbReference type="GO" id="GO:0005524">
    <property type="term" value="F:ATP binding"/>
    <property type="evidence" value="ECO:0007669"/>
    <property type="project" value="UniProtKB-UniRule"/>
</dbReference>
<gene>
    <name evidence="12" type="primary">priA</name>
    <name evidence="14" type="ORF">DK869_00670</name>
</gene>
<reference evidence="14 15" key="1">
    <citation type="submission" date="2018-05" db="EMBL/GenBank/DDBJ databases">
        <title>Reference genomes for bee gut microbiota database.</title>
        <authorList>
            <person name="Ellegaard K.M."/>
        </authorList>
    </citation>
    <scope>NUCLEOTIDE SEQUENCE [LARGE SCALE GENOMIC DNA]</scope>
    <source>
        <strain evidence="14 15">ESL0284</strain>
    </source>
</reference>
<feature type="binding site" evidence="12">
    <location>
        <position position="461"/>
    </location>
    <ligand>
        <name>Zn(2+)</name>
        <dbReference type="ChEBI" id="CHEBI:29105"/>
        <label>1</label>
    </ligand>
</feature>
<dbReference type="NCBIfam" id="NF004070">
    <property type="entry name" value="PRK05580.2-2"/>
    <property type="match status" value="1"/>
</dbReference>
<feature type="binding site" evidence="12">
    <location>
        <position position="467"/>
    </location>
    <ligand>
        <name>Zn(2+)</name>
        <dbReference type="ChEBI" id="CHEBI:29105"/>
        <label>2</label>
    </ligand>
</feature>
<comment type="function">
    <text evidence="12">Initiates the restart of stalled replication forks, which reloads the replicative helicase on sites other than the origin of replication. Recognizes and binds to abandoned replication forks and remodels them to uncover a helicase loading site. Promotes assembly of the primosome at these replication forks.</text>
</comment>
<dbReference type="OrthoDB" id="9759544at2"/>
<dbReference type="Pfam" id="PF18074">
    <property type="entry name" value="PriA_C"/>
    <property type="match status" value="1"/>
</dbReference>
<evidence type="ECO:0000259" key="13">
    <source>
        <dbReference type="PROSITE" id="PS51192"/>
    </source>
</evidence>
<keyword evidence="4 12" id="KW-0547">Nucleotide-binding</keyword>
<evidence type="ECO:0000256" key="3">
    <source>
        <dbReference type="ARBA" id="ARBA00022723"/>
    </source>
</evidence>
<evidence type="ECO:0000256" key="2">
    <source>
        <dbReference type="ARBA" id="ARBA00022705"/>
    </source>
</evidence>
<evidence type="ECO:0000256" key="6">
    <source>
        <dbReference type="ARBA" id="ARBA00022806"/>
    </source>
</evidence>
<dbReference type="GO" id="GO:0006270">
    <property type="term" value="P:DNA replication initiation"/>
    <property type="evidence" value="ECO:0007669"/>
    <property type="project" value="TreeGrafter"/>
</dbReference>
<evidence type="ECO:0000256" key="4">
    <source>
        <dbReference type="ARBA" id="ARBA00022741"/>
    </source>
</evidence>
<keyword evidence="7 12" id="KW-0862">Zinc</keyword>
<evidence type="ECO:0000256" key="5">
    <source>
        <dbReference type="ARBA" id="ARBA00022801"/>
    </source>
</evidence>
<keyword evidence="6 12" id="KW-0347">Helicase</keyword>
<dbReference type="InterPro" id="IPR027417">
    <property type="entry name" value="P-loop_NTPase"/>
</dbReference>
<dbReference type="GO" id="GO:0003677">
    <property type="term" value="F:DNA binding"/>
    <property type="evidence" value="ECO:0007669"/>
    <property type="project" value="UniProtKB-UniRule"/>
</dbReference>
<evidence type="ECO:0000256" key="8">
    <source>
        <dbReference type="ARBA" id="ARBA00022840"/>
    </source>
</evidence>
<keyword evidence="15" id="KW-1185">Reference proteome</keyword>
<feature type="binding site" evidence="12">
    <location>
        <position position="488"/>
    </location>
    <ligand>
        <name>Zn(2+)</name>
        <dbReference type="ChEBI" id="CHEBI:29105"/>
        <label>2</label>
    </ligand>
</feature>
<dbReference type="Pfam" id="PF00270">
    <property type="entry name" value="DEAD"/>
    <property type="match status" value="1"/>
</dbReference>
<dbReference type="FunFam" id="3.40.50.300:FF:000489">
    <property type="entry name" value="Primosome assembly protein PriA"/>
    <property type="match status" value="1"/>
</dbReference>
<dbReference type="NCBIfam" id="TIGR00595">
    <property type="entry name" value="priA"/>
    <property type="match status" value="1"/>
</dbReference>
<dbReference type="InterPro" id="IPR005259">
    <property type="entry name" value="PriA"/>
</dbReference>
<evidence type="ECO:0000313" key="15">
    <source>
        <dbReference type="Proteomes" id="UP000247565"/>
    </source>
</evidence>
<dbReference type="GO" id="GO:0043138">
    <property type="term" value="F:3'-5' DNA helicase activity"/>
    <property type="evidence" value="ECO:0007669"/>
    <property type="project" value="UniProtKB-EC"/>
</dbReference>
<dbReference type="InterPro" id="IPR042115">
    <property type="entry name" value="PriA_3primeBD_sf"/>
</dbReference>
<keyword evidence="9 12" id="KW-0238">DNA-binding</keyword>
<keyword evidence="3 12" id="KW-0479">Metal-binding</keyword>
<evidence type="ECO:0000256" key="11">
    <source>
        <dbReference type="ARBA" id="ARBA00048988"/>
    </source>
</evidence>
<dbReference type="InterPro" id="IPR014001">
    <property type="entry name" value="Helicase_ATP-bd"/>
</dbReference>
<evidence type="ECO:0000256" key="1">
    <source>
        <dbReference type="ARBA" id="ARBA00022515"/>
    </source>
</evidence>
<accession>A0A318MZT9</accession>
<comment type="catalytic activity">
    <reaction evidence="11 12">
        <text>ATP + H2O = ADP + phosphate + H(+)</text>
        <dbReference type="Rhea" id="RHEA:13065"/>
        <dbReference type="ChEBI" id="CHEBI:15377"/>
        <dbReference type="ChEBI" id="CHEBI:15378"/>
        <dbReference type="ChEBI" id="CHEBI:30616"/>
        <dbReference type="ChEBI" id="CHEBI:43474"/>
        <dbReference type="ChEBI" id="CHEBI:456216"/>
        <dbReference type="EC" id="5.6.2.4"/>
    </reaction>
</comment>
<feature type="binding site" evidence="12">
    <location>
        <position position="470"/>
    </location>
    <ligand>
        <name>Zn(2+)</name>
        <dbReference type="ChEBI" id="CHEBI:29105"/>
        <label>2</label>
    </ligand>
</feature>
<proteinExistence type="inferred from homology"/>
<protein>
    <recommendedName>
        <fullName evidence="12">Replication restart protein PriA</fullName>
    </recommendedName>
    <alternativeName>
        <fullName evidence="12">ATP-dependent DNA helicase PriA</fullName>
        <ecNumber evidence="12">5.6.2.4</ecNumber>
    </alternativeName>
    <alternativeName>
        <fullName evidence="12">DNA 3'-5' helicase PriA</fullName>
    </alternativeName>
</protein>
<dbReference type="Pfam" id="PF17764">
    <property type="entry name" value="PriA_3primeBD"/>
    <property type="match status" value="1"/>
</dbReference>
<dbReference type="InterPro" id="IPR011545">
    <property type="entry name" value="DEAD/DEAH_box_helicase_dom"/>
</dbReference>
<keyword evidence="2 12" id="KW-0235">DNA replication</keyword>
<dbReference type="CDD" id="cd17929">
    <property type="entry name" value="DEXHc_priA"/>
    <property type="match status" value="1"/>
</dbReference>
<keyword evidence="8 12" id="KW-0067">ATP-binding</keyword>
<dbReference type="HAMAP" id="MF_00983">
    <property type="entry name" value="PriA"/>
    <property type="match status" value="1"/>
</dbReference>